<dbReference type="PANTHER" id="PTHR11707">
    <property type="entry name" value="L-ASPARAGINASE"/>
    <property type="match status" value="1"/>
</dbReference>
<proteinExistence type="predicted"/>
<dbReference type="PROSITE" id="PS00917">
    <property type="entry name" value="ASN_GLN_ASE_2"/>
    <property type="match status" value="1"/>
</dbReference>
<dbReference type="SUPFAM" id="SSF53774">
    <property type="entry name" value="Glutaminase/Asparaginase"/>
    <property type="match status" value="1"/>
</dbReference>
<feature type="domain" description="Asparaginase/glutaminase C-terminal" evidence="3">
    <location>
        <begin position="174"/>
        <end position="283"/>
    </location>
</feature>
<evidence type="ECO:0000313" key="5">
    <source>
        <dbReference type="Proteomes" id="UP000198462"/>
    </source>
</evidence>
<dbReference type="AlphaFoldDB" id="A0A219B421"/>
<name>A0A219B421_9SPHN</name>
<dbReference type="PANTHER" id="PTHR11707:SF28">
    <property type="entry name" value="60 KDA LYSOPHOSPHOLIPASE"/>
    <property type="match status" value="1"/>
</dbReference>
<dbReference type="InterPro" id="IPR006034">
    <property type="entry name" value="Asparaginase/glutaminase-like"/>
</dbReference>
<dbReference type="Proteomes" id="UP000198462">
    <property type="component" value="Unassembled WGS sequence"/>
</dbReference>
<sequence length="291" mass="29678">MAGRTRASDRARCSMTRLGLGLSEEMSLADARQVVRAVEAAAARDDVAGVVVAHGTDTMEEVSFLSDLLVGTEKPVVFTGAQRAPGAPGFDGLVNLRDALHVALSPAGRGLGTVVVFGGKILSARHAVKTDTKAPSAFGPDWAVLGRVDEASVHIWGRPVRGPLLSCSEPAQDIELLTTGIGMGAELLRHAAQSSRGIVLQALGLGNVPPAMLVEAEDICAAGVPLVIAAGAGAGGTMPSYRSAARLRAAGAIFAENLPARKARILLAAALAEDGDGVAAVQAYLAAIRSP</sequence>
<evidence type="ECO:0000256" key="1">
    <source>
        <dbReference type="PROSITE-ProRule" id="PRU10100"/>
    </source>
</evidence>
<dbReference type="PROSITE" id="PS51732">
    <property type="entry name" value="ASN_GLN_ASE_3"/>
    <property type="match status" value="1"/>
</dbReference>
<feature type="domain" description="L-asparaginase N-terminal" evidence="2">
    <location>
        <begin position="17"/>
        <end position="158"/>
    </location>
</feature>
<dbReference type="Pfam" id="PF00710">
    <property type="entry name" value="Asparaginase"/>
    <property type="match status" value="1"/>
</dbReference>
<dbReference type="SMART" id="SM00870">
    <property type="entry name" value="Asparaginase"/>
    <property type="match status" value="1"/>
</dbReference>
<accession>A0A219B421</accession>
<dbReference type="Gene3D" id="3.40.50.40">
    <property type="match status" value="1"/>
</dbReference>
<dbReference type="PIRSF" id="PIRSF500176">
    <property type="entry name" value="L_ASNase"/>
    <property type="match status" value="1"/>
</dbReference>
<dbReference type="EMBL" id="NFZT01000001">
    <property type="protein sequence ID" value="OWV33132.1"/>
    <property type="molecule type" value="Genomic_DNA"/>
</dbReference>
<evidence type="ECO:0008006" key="6">
    <source>
        <dbReference type="Google" id="ProtNLM"/>
    </source>
</evidence>
<evidence type="ECO:0000259" key="2">
    <source>
        <dbReference type="Pfam" id="PF00710"/>
    </source>
</evidence>
<dbReference type="Pfam" id="PF17763">
    <property type="entry name" value="Asparaginase_C"/>
    <property type="match status" value="1"/>
</dbReference>
<dbReference type="InterPro" id="IPR037152">
    <property type="entry name" value="L-asparaginase_N_sf"/>
</dbReference>
<dbReference type="GO" id="GO:0004067">
    <property type="term" value="F:asparaginase activity"/>
    <property type="evidence" value="ECO:0007669"/>
    <property type="project" value="UniProtKB-UniRule"/>
</dbReference>
<dbReference type="InterPro" id="IPR036152">
    <property type="entry name" value="Asp/glu_Ase-like_sf"/>
</dbReference>
<dbReference type="PIRSF" id="PIRSF001220">
    <property type="entry name" value="L-ASNase_gatD"/>
    <property type="match status" value="1"/>
</dbReference>
<dbReference type="OrthoDB" id="9788068at2"/>
<dbReference type="InterPro" id="IPR027473">
    <property type="entry name" value="L-asparaginase_C"/>
</dbReference>
<protein>
    <recommendedName>
        <fullName evidence="6">L-asparaginase</fullName>
    </recommendedName>
</protein>
<dbReference type="InterPro" id="IPR040919">
    <property type="entry name" value="Asparaginase_C"/>
</dbReference>
<keyword evidence="5" id="KW-1185">Reference proteome</keyword>
<dbReference type="InterPro" id="IPR027475">
    <property type="entry name" value="Asparaginase/glutaminase_AS2"/>
</dbReference>
<organism evidence="4 5">
    <name type="scientific">Pacificimonas flava</name>
    <dbReference type="NCBI Taxonomy" id="1234595"/>
    <lineage>
        <taxon>Bacteria</taxon>
        <taxon>Pseudomonadati</taxon>
        <taxon>Pseudomonadota</taxon>
        <taxon>Alphaproteobacteria</taxon>
        <taxon>Sphingomonadales</taxon>
        <taxon>Sphingosinicellaceae</taxon>
        <taxon>Pacificimonas</taxon>
    </lineage>
</organism>
<evidence type="ECO:0000259" key="3">
    <source>
        <dbReference type="Pfam" id="PF17763"/>
    </source>
</evidence>
<comment type="caution">
    <text evidence="4">The sequence shown here is derived from an EMBL/GenBank/DDBJ whole genome shotgun (WGS) entry which is preliminary data.</text>
</comment>
<dbReference type="Gene3D" id="3.40.50.1170">
    <property type="entry name" value="L-asparaginase, N-terminal domain"/>
    <property type="match status" value="1"/>
</dbReference>
<feature type="active site" evidence="1">
    <location>
        <position position="56"/>
    </location>
</feature>
<gene>
    <name evidence="4" type="ORF">B5C34_06400</name>
</gene>
<dbReference type="InterPro" id="IPR027474">
    <property type="entry name" value="L-asparaginase_N"/>
</dbReference>
<reference evidence="5" key="1">
    <citation type="submission" date="2017-05" db="EMBL/GenBank/DDBJ databases">
        <authorList>
            <person name="Lin X."/>
        </authorList>
    </citation>
    <scope>NUCLEOTIDE SEQUENCE [LARGE SCALE GENOMIC DNA]</scope>
    <source>
        <strain evidence="5">JLT2012</strain>
    </source>
</reference>
<evidence type="ECO:0000313" key="4">
    <source>
        <dbReference type="EMBL" id="OWV33132.1"/>
    </source>
</evidence>